<keyword evidence="9" id="KW-0675">Receptor</keyword>
<dbReference type="GO" id="GO:0009279">
    <property type="term" value="C:cell outer membrane"/>
    <property type="evidence" value="ECO:0007669"/>
    <property type="project" value="UniProtKB-SubCell"/>
</dbReference>
<keyword evidence="3" id="KW-1134">Transmembrane beta strand</keyword>
<evidence type="ECO:0000256" key="3">
    <source>
        <dbReference type="ARBA" id="ARBA00022452"/>
    </source>
</evidence>
<dbReference type="EMBL" id="FNGY01000002">
    <property type="protein sequence ID" value="SDL77913.1"/>
    <property type="molecule type" value="Genomic_DNA"/>
</dbReference>
<dbReference type="Gene3D" id="2.40.170.20">
    <property type="entry name" value="TonB-dependent receptor, beta-barrel domain"/>
    <property type="match status" value="1"/>
</dbReference>
<evidence type="ECO:0000313" key="10">
    <source>
        <dbReference type="Proteomes" id="UP000183200"/>
    </source>
</evidence>
<evidence type="ECO:0000256" key="6">
    <source>
        <dbReference type="ARBA" id="ARBA00023237"/>
    </source>
</evidence>
<dbReference type="InterPro" id="IPR037066">
    <property type="entry name" value="Plug_dom_sf"/>
</dbReference>
<evidence type="ECO:0000313" key="9">
    <source>
        <dbReference type="EMBL" id="SDL77913.1"/>
    </source>
</evidence>
<dbReference type="SUPFAM" id="SSF56935">
    <property type="entry name" value="Porins"/>
    <property type="match status" value="1"/>
</dbReference>
<sequence length="1046" mass="113609">MKKSLLINFVVMILVFAGTFSTAMAQVTTSTMTGSVRDAKGPLPGASVKATQIATGTTYTAGTNSEGRFNISNMRVGGAYKVVVTFVGYQAQEYDGIVLRLGEPFALNVVLNDEGVTLNQVQVVGVKSKVFDSKKTGASTSISKDQLESLPTLSRSLSDFYRLTPQANGNSFGGANQRYNSITIDGAVNNDVFAASSSSITPGGGANTQPISLDAIQEIQVVLAPYDITYGNFTGAGVNAITRSGTNKVEGSAYFFGRNQGTVGKTPNGLKSAKFSDYQYGFRIGGPIIKDKLFFFVNGELGRKAQPTVNNAGEQGAVLTTEQAASLASYVKNKYNYDVGSYGGQDAETQNDKVFARLDWNINSKNQLMVRHNYIKAYDDVLSRSGTSFKFGNNGGRNNSTQNISVLELRSQLSESLSNNLLLGYSRIRDARSTSGSLFPHVEIQNFNASGNIVAFGSERSSTANALDQDIFEITDNFKIFAGNHTFTIGTHNEFYKFRNLFVNNRYGYWQFRSLTDFENNAPSRAEVIFPINGQNPEAKFSAAQLGFYAQDDIQVTPEFRLTAGLRVDVPLFFDKPGRNEAAEKSFGYRTDRTPKSTPLVAPRVGFNYDVFGDRSLQLRGGSGIFTGRVPFVWLSNQFTNTGLLTGEVRVTGTAAAPIPGGFQPDPNLQSTVGTPGNYQLNLIEENFRLPQVFRSNFAADFKLFAGISATLEAIYSKTLNNITYKDINIKGQSGTLNPTFTGGSDLRPTYSGPKVDSKVTNAILLQNSNKGSAYSLTAQLQKQFASGFGASVAYTYGEAKDVNSGTSSTAVSNWQFNQIVLDPNNTPLAYSTSDTKHRIVGSLNYGVRYGKQGLFGTSIAVFYAGRSGNPYTYLYNGDLNGDGSNGNDLLFVPRTLSDIKLAIIPAVTTGANPSPAISIADQWTSLNNFIENDPYLKSKRGEYVARNGARMPWQHSFDVRLMQDLGALIKGSSNKIQLSVDVFNVGNLINKDWGRAYFLSNSASSLISYNSGSYTFRAPSTGKAYTVDQIGSRWAAQFGIRYIFN</sequence>
<proteinExistence type="predicted"/>
<dbReference type="PANTHER" id="PTHR30069:SF46">
    <property type="entry name" value="OAR PROTEIN"/>
    <property type="match status" value="1"/>
</dbReference>
<dbReference type="GO" id="GO:0044718">
    <property type="term" value="P:siderophore transmembrane transport"/>
    <property type="evidence" value="ECO:0007669"/>
    <property type="project" value="TreeGrafter"/>
</dbReference>
<protein>
    <submittedName>
        <fullName evidence="9">TonB-dependent Receptor Plug Domain</fullName>
    </submittedName>
</protein>
<feature type="signal peptide" evidence="7">
    <location>
        <begin position="1"/>
        <end position="25"/>
    </location>
</feature>
<evidence type="ECO:0000256" key="1">
    <source>
        <dbReference type="ARBA" id="ARBA00004571"/>
    </source>
</evidence>
<dbReference type="InterPro" id="IPR057601">
    <property type="entry name" value="Oar-like_b-barrel"/>
</dbReference>
<keyword evidence="6" id="KW-0998">Cell outer membrane</keyword>
<evidence type="ECO:0000256" key="5">
    <source>
        <dbReference type="ARBA" id="ARBA00023136"/>
    </source>
</evidence>
<name>A0A1G9MUW8_9SPHI</name>
<keyword evidence="5" id="KW-0472">Membrane</keyword>
<evidence type="ECO:0000256" key="2">
    <source>
        <dbReference type="ARBA" id="ARBA00022448"/>
    </source>
</evidence>
<keyword evidence="7" id="KW-0732">Signal</keyword>
<dbReference type="RefSeq" id="WP_074605046.1">
    <property type="nucleotide sequence ID" value="NZ_FNGY01000002.1"/>
</dbReference>
<keyword evidence="4" id="KW-0812">Transmembrane</keyword>
<keyword evidence="10" id="KW-1185">Reference proteome</keyword>
<gene>
    <name evidence="9" type="ORF">SAMN05421820_102127</name>
</gene>
<dbReference type="InterPro" id="IPR013784">
    <property type="entry name" value="Carb-bd-like_fold"/>
</dbReference>
<dbReference type="GO" id="GO:0015344">
    <property type="term" value="F:siderophore uptake transmembrane transporter activity"/>
    <property type="evidence" value="ECO:0007669"/>
    <property type="project" value="TreeGrafter"/>
</dbReference>
<dbReference type="Gene3D" id="2.170.130.10">
    <property type="entry name" value="TonB-dependent receptor, plug domain"/>
    <property type="match status" value="1"/>
</dbReference>
<dbReference type="Proteomes" id="UP000183200">
    <property type="component" value="Unassembled WGS sequence"/>
</dbReference>
<comment type="subcellular location">
    <subcellularLocation>
        <location evidence="1">Cell outer membrane</location>
        <topology evidence="1">Multi-pass membrane protein</topology>
    </subcellularLocation>
</comment>
<feature type="domain" description="TonB-dependent transporter Oar-like beta-barrel" evidence="8">
    <location>
        <begin position="241"/>
        <end position="310"/>
    </location>
</feature>
<feature type="domain" description="TonB-dependent transporter Oar-like beta-barrel" evidence="8">
    <location>
        <begin position="341"/>
        <end position="991"/>
    </location>
</feature>
<reference evidence="10" key="1">
    <citation type="submission" date="2016-10" db="EMBL/GenBank/DDBJ databases">
        <authorList>
            <person name="Varghese N."/>
            <person name="Submissions S."/>
        </authorList>
    </citation>
    <scope>NUCLEOTIDE SEQUENCE [LARGE SCALE GENOMIC DNA]</scope>
    <source>
        <strain evidence="10">DSM 19110</strain>
    </source>
</reference>
<evidence type="ECO:0000259" key="8">
    <source>
        <dbReference type="Pfam" id="PF25183"/>
    </source>
</evidence>
<accession>A0A1G9MUW8</accession>
<dbReference type="InterPro" id="IPR039426">
    <property type="entry name" value="TonB-dep_rcpt-like"/>
</dbReference>
<evidence type="ECO:0000256" key="7">
    <source>
        <dbReference type="SAM" id="SignalP"/>
    </source>
</evidence>
<dbReference type="Pfam" id="PF25183">
    <property type="entry name" value="OMP_b-brl_4"/>
    <property type="match status" value="2"/>
</dbReference>
<feature type="chain" id="PRO_5010259792" evidence="7">
    <location>
        <begin position="26"/>
        <end position="1046"/>
    </location>
</feature>
<dbReference type="SUPFAM" id="SSF49452">
    <property type="entry name" value="Starch-binding domain-like"/>
    <property type="match status" value="1"/>
</dbReference>
<dbReference type="OrthoDB" id="9768147at2"/>
<dbReference type="InterPro" id="IPR036942">
    <property type="entry name" value="Beta-barrel_TonB_sf"/>
</dbReference>
<dbReference type="Gene3D" id="2.60.40.1120">
    <property type="entry name" value="Carboxypeptidase-like, regulatory domain"/>
    <property type="match status" value="1"/>
</dbReference>
<dbReference type="Pfam" id="PF13620">
    <property type="entry name" value="CarboxypepD_reg"/>
    <property type="match status" value="1"/>
</dbReference>
<evidence type="ECO:0000256" key="4">
    <source>
        <dbReference type="ARBA" id="ARBA00022692"/>
    </source>
</evidence>
<dbReference type="AlphaFoldDB" id="A0A1G9MUW8"/>
<dbReference type="PANTHER" id="PTHR30069">
    <property type="entry name" value="TONB-DEPENDENT OUTER MEMBRANE RECEPTOR"/>
    <property type="match status" value="1"/>
</dbReference>
<dbReference type="GO" id="GO:0030246">
    <property type="term" value="F:carbohydrate binding"/>
    <property type="evidence" value="ECO:0007669"/>
    <property type="project" value="InterPro"/>
</dbReference>
<organism evidence="9 10">
    <name type="scientific">Pedobacter steynii</name>
    <dbReference type="NCBI Taxonomy" id="430522"/>
    <lineage>
        <taxon>Bacteria</taxon>
        <taxon>Pseudomonadati</taxon>
        <taxon>Bacteroidota</taxon>
        <taxon>Sphingobacteriia</taxon>
        <taxon>Sphingobacteriales</taxon>
        <taxon>Sphingobacteriaceae</taxon>
        <taxon>Pedobacter</taxon>
    </lineage>
</organism>
<keyword evidence="2" id="KW-0813">Transport</keyword>